<sequence length="91" mass="10165">MAATNETVNGSNTADLAEKIIVENAENATEQLPPHAFELFLVDTQTSLIESWNRELNKLPAKVLTRDPTPCLKVQVHNTPFQELLKTHQAE</sequence>
<gene>
    <name evidence="1" type="ORF">AMORRO_LOCUS14549</name>
</gene>
<feature type="non-terminal residue" evidence="1">
    <location>
        <position position="1"/>
    </location>
</feature>
<organism evidence="1 2">
    <name type="scientific">Acaulospora morrowiae</name>
    <dbReference type="NCBI Taxonomy" id="94023"/>
    <lineage>
        <taxon>Eukaryota</taxon>
        <taxon>Fungi</taxon>
        <taxon>Fungi incertae sedis</taxon>
        <taxon>Mucoromycota</taxon>
        <taxon>Glomeromycotina</taxon>
        <taxon>Glomeromycetes</taxon>
        <taxon>Diversisporales</taxon>
        <taxon>Acaulosporaceae</taxon>
        <taxon>Acaulospora</taxon>
    </lineage>
</organism>
<evidence type="ECO:0000313" key="1">
    <source>
        <dbReference type="EMBL" id="CAG8738617.1"/>
    </source>
</evidence>
<reference evidence="1" key="1">
    <citation type="submission" date="2021-06" db="EMBL/GenBank/DDBJ databases">
        <authorList>
            <person name="Kallberg Y."/>
            <person name="Tangrot J."/>
            <person name="Rosling A."/>
        </authorList>
    </citation>
    <scope>NUCLEOTIDE SEQUENCE</scope>
    <source>
        <strain evidence="1">CL551</strain>
    </source>
</reference>
<name>A0A9N9IJ83_9GLOM</name>
<dbReference type="AlphaFoldDB" id="A0A9N9IJ83"/>
<protein>
    <submittedName>
        <fullName evidence="1">168_t:CDS:1</fullName>
    </submittedName>
</protein>
<accession>A0A9N9IJ83</accession>
<evidence type="ECO:0000313" key="2">
    <source>
        <dbReference type="Proteomes" id="UP000789342"/>
    </source>
</evidence>
<dbReference type="EMBL" id="CAJVPV010029452">
    <property type="protein sequence ID" value="CAG8738617.1"/>
    <property type="molecule type" value="Genomic_DNA"/>
</dbReference>
<proteinExistence type="predicted"/>
<dbReference type="Proteomes" id="UP000789342">
    <property type="component" value="Unassembled WGS sequence"/>
</dbReference>
<comment type="caution">
    <text evidence="1">The sequence shown here is derived from an EMBL/GenBank/DDBJ whole genome shotgun (WGS) entry which is preliminary data.</text>
</comment>
<keyword evidence="2" id="KW-1185">Reference proteome</keyword>